<dbReference type="InterPro" id="IPR029063">
    <property type="entry name" value="SAM-dependent_MTases_sf"/>
</dbReference>
<feature type="region of interest" description="Disordered" evidence="1">
    <location>
        <begin position="280"/>
        <end position="306"/>
    </location>
</feature>
<reference evidence="2 3" key="1">
    <citation type="submission" date="2017-07" db="EMBL/GenBank/DDBJ databases">
        <title>Amycolatopsis alba DSM 44262 Genome sequencing and assembly.</title>
        <authorList>
            <person name="Kaur N."/>
            <person name="Mayilraj S."/>
        </authorList>
    </citation>
    <scope>NUCLEOTIDE SEQUENCE [LARGE SCALE GENOMIC DNA]</scope>
    <source>
        <strain evidence="2 3">DSM 44262</strain>
    </source>
</reference>
<organism evidence="2 3">
    <name type="scientific">Amycolatopsis alba DSM 44262</name>
    <dbReference type="NCBI Taxonomy" id="1125972"/>
    <lineage>
        <taxon>Bacteria</taxon>
        <taxon>Bacillati</taxon>
        <taxon>Actinomycetota</taxon>
        <taxon>Actinomycetes</taxon>
        <taxon>Pseudonocardiales</taxon>
        <taxon>Pseudonocardiaceae</taxon>
        <taxon>Amycolatopsis</taxon>
    </lineage>
</organism>
<protein>
    <recommendedName>
        <fullName evidence="4">Methyltransferase</fullName>
    </recommendedName>
</protein>
<dbReference type="Gene3D" id="3.40.50.150">
    <property type="entry name" value="Vaccinia Virus protein VP39"/>
    <property type="match status" value="1"/>
</dbReference>
<dbReference type="AlphaFoldDB" id="A0A229R933"/>
<dbReference type="Proteomes" id="UP000215563">
    <property type="component" value="Unassembled WGS sequence"/>
</dbReference>
<name>A0A229R933_AMYAL</name>
<comment type="caution">
    <text evidence="2">The sequence shown here is derived from an EMBL/GenBank/DDBJ whole genome shotgun (WGS) entry which is preliminary data.</text>
</comment>
<proteinExistence type="predicted"/>
<keyword evidence="3" id="KW-1185">Reference proteome</keyword>
<evidence type="ECO:0000313" key="2">
    <source>
        <dbReference type="EMBL" id="OXM43147.1"/>
    </source>
</evidence>
<dbReference type="InterPro" id="IPR006764">
    <property type="entry name" value="SAM_dep_MeTrfase_SAV2177_type"/>
</dbReference>
<gene>
    <name evidence="2" type="ORF">CFP75_39800</name>
</gene>
<dbReference type="RefSeq" id="WP_084702232.1">
    <property type="nucleotide sequence ID" value="NZ_KB913032.1"/>
</dbReference>
<dbReference type="OrthoDB" id="3636912at2"/>
<sequence length="306" mass="32725">MTDHPSTPGTTLVSDHGDPHWIATRARVRAALGGRTGDPSAHAAAERIRACMPAFAAALEAEHDVRDRVLAQAYEAGFRHYVVLDPDLPPWTPVHQRLPAGSGCRVLYLLDDDEPAVRSWMVRSFQGDTNVRWRSSYPDIASCLRVAGLTGDITLAKPVCVLLSPALQHTQDPRALLAGLWHVLPAGSWVSVTQLPAGEPAPTADAGLSPAQIQFRNSVRSPLVLRSASELVELFTDPHEWHLEQCGGVELRAENPAPPGDVAPPSTVHAVSELLTLTARRPGSAAPVPPNATTPHTEGPGHDDIA</sequence>
<dbReference type="Pfam" id="PF04672">
    <property type="entry name" value="Methyltransf_19"/>
    <property type="match status" value="1"/>
</dbReference>
<evidence type="ECO:0000256" key="1">
    <source>
        <dbReference type="SAM" id="MobiDB-lite"/>
    </source>
</evidence>
<dbReference type="EMBL" id="NMQU01000158">
    <property type="protein sequence ID" value="OXM43147.1"/>
    <property type="molecule type" value="Genomic_DNA"/>
</dbReference>
<evidence type="ECO:0008006" key="4">
    <source>
        <dbReference type="Google" id="ProtNLM"/>
    </source>
</evidence>
<accession>A0A229R933</accession>
<evidence type="ECO:0000313" key="3">
    <source>
        <dbReference type="Proteomes" id="UP000215563"/>
    </source>
</evidence>